<accession>A0A5N0EHL8</accession>
<dbReference type="Proteomes" id="UP000323876">
    <property type="component" value="Unassembled WGS sequence"/>
</dbReference>
<dbReference type="InterPro" id="IPR036440">
    <property type="entry name" value="Peptidase_C15-like_sf"/>
</dbReference>
<dbReference type="SUPFAM" id="SSF53182">
    <property type="entry name" value="Pyrrolidone carboxyl peptidase (pyroglutamate aminopeptidase)"/>
    <property type="match status" value="1"/>
</dbReference>
<sequence>MDRSVPLGPEEARSVRPESVGFIEGGGFTGLVQSFLDDLCSIPDYGSALTLATADGRQLWRYAVDRARGRKPSGSLAASDDRPLYWARLAEVAAVRQWRPSFELSPQQRTELVAAIDRTGRGQDSIAYSTPRSTTRHVLITGFDPYKLDAEIRNGNSSGATALALDGKVLETDRGRVEFAAAMFPVRWRDFGDGVVEQTLRPFLTDGADQVDLFATLSVGSPGEFDLEQNNGAWRGGKADNESVCYLGSVPNTAAAGAQPQWTRSTLPLPEMAAVPGPFAVKVRTSVDTALLPFFPALPVITDCRVPAIPGVPMPDGPPPDSTAWAGGGGSYLSNESAYRATLLRDVAGAGLPGGHIHTPVLEGLPETGLTSPEFEGNRDAIITQLTGLLLTAADATRT</sequence>
<comment type="caution">
    <text evidence="1">The sequence shown here is derived from an EMBL/GenBank/DDBJ whole genome shotgun (WGS) entry which is preliminary data.</text>
</comment>
<dbReference type="AlphaFoldDB" id="A0A5N0EHL8"/>
<protein>
    <submittedName>
        <fullName evidence="1">Pyroglutamyl peptidase</fullName>
    </submittedName>
</protein>
<dbReference type="OrthoDB" id="4555199at2"/>
<evidence type="ECO:0000313" key="2">
    <source>
        <dbReference type="Proteomes" id="UP000323876"/>
    </source>
</evidence>
<reference evidence="1 2" key="1">
    <citation type="submission" date="2019-09" db="EMBL/GenBank/DDBJ databases">
        <authorList>
            <person name="Wang X."/>
        </authorList>
    </citation>
    <scope>NUCLEOTIDE SEQUENCE [LARGE SCALE GENOMIC DNA]</scope>
    <source>
        <strain evidence="1 2">CICC 11023</strain>
    </source>
</reference>
<gene>
    <name evidence="1" type="ORF">F3087_18305</name>
</gene>
<organism evidence="1 2">
    <name type="scientific">Nocardia colli</name>
    <dbReference type="NCBI Taxonomy" id="2545717"/>
    <lineage>
        <taxon>Bacteria</taxon>
        <taxon>Bacillati</taxon>
        <taxon>Actinomycetota</taxon>
        <taxon>Actinomycetes</taxon>
        <taxon>Mycobacteriales</taxon>
        <taxon>Nocardiaceae</taxon>
        <taxon>Nocardia</taxon>
    </lineage>
</organism>
<keyword evidence="2" id="KW-1185">Reference proteome</keyword>
<evidence type="ECO:0000313" key="1">
    <source>
        <dbReference type="EMBL" id="KAA8887754.1"/>
    </source>
</evidence>
<name>A0A5N0EHL8_9NOCA</name>
<dbReference type="Gene3D" id="3.40.630.20">
    <property type="entry name" value="Peptidase C15, pyroglutamyl peptidase I-like"/>
    <property type="match status" value="1"/>
</dbReference>
<proteinExistence type="predicted"/>
<dbReference type="EMBL" id="VXLC01000006">
    <property type="protein sequence ID" value="KAA8887754.1"/>
    <property type="molecule type" value="Genomic_DNA"/>
</dbReference>